<evidence type="ECO:0000313" key="35">
    <source>
        <dbReference type="EMBL" id="CAE1157736.1"/>
    </source>
</evidence>
<dbReference type="InterPro" id="IPR000073">
    <property type="entry name" value="AB_hydrolase_1"/>
</dbReference>
<comment type="catalytic activity">
    <reaction evidence="16">
        <text>1,2-ditetradecanoyl-sn-glycero-3-phosphocholine + H2O = 1-tetradecanoyl-sn-glycero-3-phosphocholine + tetradecanoate + H(+)</text>
        <dbReference type="Rhea" id="RHEA:54456"/>
        <dbReference type="ChEBI" id="CHEBI:15377"/>
        <dbReference type="ChEBI" id="CHEBI:15378"/>
        <dbReference type="ChEBI" id="CHEBI:30807"/>
        <dbReference type="ChEBI" id="CHEBI:45240"/>
        <dbReference type="ChEBI" id="CHEBI:64489"/>
    </reaction>
    <physiologicalReaction direction="left-to-right" evidence="16">
        <dbReference type="Rhea" id="RHEA:54457"/>
    </physiologicalReaction>
</comment>
<comment type="catalytic activity">
    <reaction evidence="19">
        <text>1-O-hexadecyl-2-nonadioyl-sn-glycero-3-phosphocholine + H2O = nonanedioate + 1-O-hexadecyl-sn-glycero-3-phosphocholine + H(+)</text>
        <dbReference type="Rhea" id="RHEA:54552"/>
        <dbReference type="ChEBI" id="CHEBI:15377"/>
        <dbReference type="ChEBI" id="CHEBI:15378"/>
        <dbReference type="ChEBI" id="CHEBI:64496"/>
        <dbReference type="ChEBI" id="CHEBI:78208"/>
        <dbReference type="ChEBI" id="CHEBI:138269"/>
    </reaction>
    <physiologicalReaction direction="left-to-right" evidence="19">
        <dbReference type="Rhea" id="RHEA:54553"/>
    </physiologicalReaction>
</comment>
<evidence type="ECO:0000256" key="5">
    <source>
        <dbReference type="ARBA" id="ARBA00022692"/>
    </source>
</evidence>
<comment type="catalytic activity">
    <reaction evidence="18">
        <text>1-tetradecanoyl-2-(4Z,7Z,10Z,13Z,16Z,19Z-docosahexaenoyl)-sn-glycero-3-phosphocholine + H2O = 2-(4Z,7Z,10Z,13Z,16Z,19Z-docosahexaenoyl)-sn-glycero-3-phosphocholine + tetradecanoate + H(+)</text>
        <dbReference type="Rhea" id="RHEA:54400"/>
        <dbReference type="ChEBI" id="CHEBI:15377"/>
        <dbReference type="ChEBI" id="CHEBI:15378"/>
        <dbReference type="ChEBI" id="CHEBI:30807"/>
        <dbReference type="ChEBI" id="CHEBI:76085"/>
        <dbReference type="ChEBI" id="CHEBI:86162"/>
    </reaction>
    <physiologicalReaction direction="left-to-right" evidence="18">
        <dbReference type="Rhea" id="RHEA:54401"/>
    </physiologicalReaction>
</comment>
<comment type="catalytic activity">
    <reaction evidence="24">
        <text>1-tetradecanoyl-2-(9Z,12Z-octadecadienoyl)-sn-glycero-3-phosphocholine + H2O = 2-(9Z,12Z-octadecadienoyl)-sn-glycero-3-phosphocholine + tetradecanoate + H(+)</text>
        <dbReference type="Rhea" id="RHEA:54388"/>
        <dbReference type="ChEBI" id="CHEBI:15377"/>
        <dbReference type="ChEBI" id="CHEBI:15378"/>
        <dbReference type="ChEBI" id="CHEBI:30807"/>
        <dbReference type="ChEBI" id="CHEBI:76084"/>
        <dbReference type="ChEBI" id="CHEBI:86094"/>
    </reaction>
    <physiologicalReaction direction="left-to-right" evidence="24">
        <dbReference type="Rhea" id="RHEA:54389"/>
    </physiologicalReaction>
</comment>
<comment type="catalytic activity">
    <reaction evidence="23">
        <text>1-octadecanoyl-2-acetyl-sn-glycero-3-phosphocholine + H2O = 1-octadecanoyl-sn-glycero-3-phosphocholine + acetate + H(+)</text>
        <dbReference type="Rhea" id="RHEA:54408"/>
        <dbReference type="ChEBI" id="CHEBI:15377"/>
        <dbReference type="ChEBI" id="CHEBI:15378"/>
        <dbReference type="ChEBI" id="CHEBI:30089"/>
        <dbReference type="ChEBI" id="CHEBI:73858"/>
        <dbReference type="ChEBI" id="CHEBI:75220"/>
    </reaction>
    <physiologicalReaction direction="left-to-right" evidence="23">
        <dbReference type="Rhea" id="RHEA:54409"/>
    </physiologicalReaction>
</comment>
<organism evidence="35 36">
    <name type="scientific">Acanthosepion pharaonis</name>
    <name type="common">Pharaoh cuttlefish</name>
    <name type="synonym">Sepia pharaonis</name>
    <dbReference type="NCBI Taxonomy" id="158019"/>
    <lineage>
        <taxon>Eukaryota</taxon>
        <taxon>Metazoa</taxon>
        <taxon>Spiralia</taxon>
        <taxon>Lophotrochozoa</taxon>
        <taxon>Mollusca</taxon>
        <taxon>Cephalopoda</taxon>
        <taxon>Coleoidea</taxon>
        <taxon>Decapodiformes</taxon>
        <taxon>Sepiida</taxon>
        <taxon>Sepiina</taxon>
        <taxon>Sepiidae</taxon>
        <taxon>Acanthosepion</taxon>
    </lineage>
</organism>
<evidence type="ECO:0000256" key="12">
    <source>
        <dbReference type="ARBA" id="ARBA00023422"/>
    </source>
</evidence>
<dbReference type="FunFam" id="3.40.50.1820:FF:000079">
    <property type="entry name" value="Abhydrolase domain-containing 3"/>
    <property type="match status" value="1"/>
</dbReference>
<evidence type="ECO:0000256" key="33">
    <source>
        <dbReference type="SAM" id="Phobius"/>
    </source>
</evidence>
<comment type="similarity">
    <text evidence="2">Belongs to the AB hydrolase superfamily. AB hydrolase 4 family.</text>
</comment>
<dbReference type="GO" id="GO:0047372">
    <property type="term" value="F:monoacylglycerol lipase activity"/>
    <property type="evidence" value="ECO:0007669"/>
    <property type="project" value="TreeGrafter"/>
</dbReference>
<keyword evidence="36" id="KW-1185">Reference proteome</keyword>
<evidence type="ECO:0000256" key="28">
    <source>
        <dbReference type="ARBA" id="ARBA00052894"/>
    </source>
</evidence>
<dbReference type="InterPro" id="IPR050960">
    <property type="entry name" value="AB_hydrolase_4_sf"/>
</dbReference>
<dbReference type="GO" id="GO:0004623">
    <property type="term" value="F:phospholipase A2 activity"/>
    <property type="evidence" value="ECO:0007669"/>
    <property type="project" value="UniProtKB-EC"/>
</dbReference>
<comment type="catalytic activity">
    <reaction evidence="15">
        <text>1-hexadecanoyl-2-glutaroyl-sn-glycero-3-phosphocholine + H2O = glutarate + 1-hexadecanoyl-sn-glycero-3-phosphocholine + H(+)</text>
        <dbReference type="Rhea" id="RHEA:41159"/>
        <dbReference type="ChEBI" id="CHEBI:15377"/>
        <dbReference type="ChEBI" id="CHEBI:15378"/>
        <dbReference type="ChEBI" id="CHEBI:30921"/>
        <dbReference type="ChEBI" id="CHEBI:72998"/>
        <dbReference type="ChEBI" id="CHEBI:77756"/>
    </reaction>
    <physiologicalReaction direction="left-to-right" evidence="15">
        <dbReference type="Rhea" id="RHEA:41160"/>
    </physiologicalReaction>
</comment>
<evidence type="ECO:0000259" key="34">
    <source>
        <dbReference type="Pfam" id="PF00561"/>
    </source>
</evidence>
<evidence type="ECO:0000256" key="24">
    <source>
        <dbReference type="ARBA" id="ARBA00052144"/>
    </source>
</evidence>
<comment type="caution">
    <text evidence="35">The sequence shown here is derived from an EMBL/GenBank/DDBJ whole genome shotgun (WGS) entry which is preliminary data.</text>
</comment>
<comment type="catalytic activity">
    <reaction evidence="28">
        <text>1,2-ditetradecanoyl-sn-glycero-3-phosphocholine + H2O = 2-tetradecanoyl-sn-glycero-3-phosphocholine + tetradecanoate + H(+)</text>
        <dbReference type="Rhea" id="RHEA:54404"/>
        <dbReference type="ChEBI" id="CHEBI:15377"/>
        <dbReference type="ChEBI" id="CHEBI:15378"/>
        <dbReference type="ChEBI" id="CHEBI:30807"/>
        <dbReference type="ChEBI" id="CHEBI:45240"/>
        <dbReference type="ChEBI" id="CHEBI:131738"/>
    </reaction>
    <physiologicalReaction direction="left-to-right" evidence="28">
        <dbReference type="Rhea" id="RHEA:54405"/>
    </physiologicalReaction>
</comment>
<evidence type="ECO:0000256" key="20">
    <source>
        <dbReference type="ARBA" id="ARBA00050674"/>
    </source>
</evidence>
<evidence type="ECO:0000256" key="10">
    <source>
        <dbReference type="ARBA" id="ARBA00023136"/>
    </source>
</evidence>
<reference evidence="35" key="1">
    <citation type="submission" date="2021-01" db="EMBL/GenBank/DDBJ databases">
        <authorList>
            <person name="Li R."/>
            <person name="Bekaert M."/>
        </authorList>
    </citation>
    <scope>NUCLEOTIDE SEQUENCE</scope>
    <source>
        <strain evidence="35">Farmed</strain>
    </source>
</reference>
<evidence type="ECO:0000256" key="30">
    <source>
        <dbReference type="ARBA" id="ARBA00071303"/>
    </source>
</evidence>
<comment type="catalytic activity">
    <reaction evidence="14">
        <text>1-hexadecanoyl-2-(9-oxononanoyl)-sn-glycero-3-phosphocholine + H2O = 9-oxononanoate + 1-hexadecanoyl-sn-glycero-3-phosphocholine + H(+)</text>
        <dbReference type="Rhea" id="RHEA:41179"/>
        <dbReference type="ChEBI" id="CHEBI:15377"/>
        <dbReference type="ChEBI" id="CHEBI:15378"/>
        <dbReference type="ChEBI" id="CHEBI:61042"/>
        <dbReference type="ChEBI" id="CHEBI:72998"/>
        <dbReference type="ChEBI" id="CHEBI:77812"/>
    </reaction>
    <physiologicalReaction direction="left-to-right" evidence="14">
        <dbReference type="Rhea" id="RHEA:41180"/>
    </physiologicalReaction>
</comment>
<proteinExistence type="inferred from homology"/>
<feature type="active site" description="Charge relay system" evidence="32">
    <location>
        <position position="273"/>
    </location>
</feature>
<dbReference type="Pfam" id="PF00561">
    <property type="entry name" value="Abhydrolase_1"/>
    <property type="match status" value="1"/>
</dbReference>
<evidence type="ECO:0000256" key="2">
    <source>
        <dbReference type="ARBA" id="ARBA00010884"/>
    </source>
</evidence>
<evidence type="ECO:0000256" key="8">
    <source>
        <dbReference type="ARBA" id="ARBA00022989"/>
    </source>
</evidence>
<evidence type="ECO:0000256" key="27">
    <source>
        <dbReference type="ARBA" id="ARBA00052808"/>
    </source>
</evidence>
<dbReference type="InterPro" id="IPR012020">
    <property type="entry name" value="ABHD4"/>
</dbReference>
<evidence type="ECO:0000256" key="9">
    <source>
        <dbReference type="ARBA" id="ARBA00023098"/>
    </source>
</evidence>
<evidence type="ECO:0000313" key="36">
    <source>
        <dbReference type="Proteomes" id="UP000597762"/>
    </source>
</evidence>
<name>A0A812AVU3_ACAPH</name>
<evidence type="ECO:0000256" key="18">
    <source>
        <dbReference type="ARBA" id="ARBA00050195"/>
    </source>
</evidence>
<feature type="transmembrane region" description="Helical" evidence="33">
    <location>
        <begin position="265"/>
        <end position="284"/>
    </location>
</feature>
<evidence type="ECO:0000256" key="32">
    <source>
        <dbReference type="PIRSR" id="PIRSR005211-1"/>
    </source>
</evidence>
<evidence type="ECO:0000256" key="7">
    <source>
        <dbReference type="ARBA" id="ARBA00022968"/>
    </source>
</evidence>
<evidence type="ECO:0000256" key="15">
    <source>
        <dbReference type="ARBA" id="ARBA00048471"/>
    </source>
</evidence>
<comment type="function">
    <text evidence="29">Phospholipase that may play a role in phospholipids remodeling. May selectively cleave myristate (C14)-containing phosphatidylcholines through its predominant phospholipase 1 activity, cleaving preferentially acyl groups in sn1 position. In parallel, may have a minor phospholipase 2 activity acting on acyl groups in position sn2. In addition to (C14)-containing phosphatidylcholines, may also act on other medium-chain-containing and oxidatively truncated phospholipids.</text>
</comment>
<dbReference type="EMBL" id="CAHIKZ030000179">
    <property type="protein sequence ID" value="CAE1157736.1"/>
    <property type="molecule type" value="Genomic_DNA"/>
</dbReference>
<comment type="catalytic activity">
    <reaction evidence="13">
        <text>1-hexadecanoyl-2-(5-oxopentanoyl)-sn-glycero-3-phosphocholine + H2O = 5-oxopentanoate + 1-hexadecanoyl-sn-glycero-3-phosphocholine + H(+)</text>
        <dbReference type="Rhea" id="RHEA:40483"/>
        <dbReference type="ChEBI" id="CHEBI:15377"/>
        <dbReference type="ChEBI" id="CHEBI:15378"/>
        <dbReference type="ChEBI" id="CHEBI:16120"/>
        <dbReference type="ChEBI" id="CHEBI:72998"/>
        <dbReference type="ChEBI" id="CHEBI:77890"/>
    </reaction>
    <physiologicalReaction direction="left-to-right" evidence="13">
        <dbReference type="Rhea" id="RHEA:40484"/>
    </physiologicalReaction>
</comment>
<sequence>MKFPYYYYDYDDDDFAGCGDHVIPPPTKAPALLSVTRKKKSRDAPDRKKKDKMSLLSILNAAGLSLDKIMEYLWQAVDYFREYPSLPILCVFGATYLAYYLLYVGKKPQLVCGDEKLLKFITKHCPILNEKFWPTFWCFESRAQTIVRTILKSSPNIPYQSEILRTCDGGRIQIDWLENQNTIHPDPAKRPTIVLLPGLTGNSRETYALHIVQQAAILGYRSVVFNYRGTSTKEDKLLTPRTYCATDTEDLDTVVKHVKNRYPEAPLFGVGISLGGMIMTGYLAKFGENASFLAAMAVSAAWDSFESSKTLEQPINYLLFNKYLARNLVNLVHKNIELFEHHFDMDYVMKSQTIKEFDDRFTAKLFGYGSWEKYYQDACLHDKLHLIKIPLLCLNAADDPFSPHHAIPVSQAKKNKNVAFVITSHGGHIGFLEGIFPRNANYMDRLFVQFADAVFKHAHNDLKKD</sequence>
<dbReference type="GO" id="GO:0051793">
    <property type="term" value="P:medium-chain fatty acid catabolic process"/>
    <property type="evidence" value="ECO:0007669"/>
    <property type="project" value="TreeGrafter"/>
</dbReference>
<evidence type="ECO:0000256" key="31">
    <source>
        <dbReference type="ARBA" id="ARBA00082158"/>
    </source>
</evidence>
<comment type="catalytic activity">
    <reaction evidence="20">
        <text>1-octadecanoyl-2-pentanoyl-sn-glycero-3-phosphocholine + H2O = pentanoate + 1-octadecanoyl-sn-glycero-3-phosphocholine + H(+)</text>
        <dbReference type="Rhea" id="RHEA:54460"/>
        <dbReference type="ChEBI" id="CHEBI:15377"/>
        <dbReference type="ChEBI" id="CHEBI:15378"/>
        <dbReference type="ChEBI" id="CHEBI:31011"/>
        <dbReference type="ChEBI" id="CHEBI:73858"/>
        <dbReference type="ChEBI" id="CHEBI:138211"/>
    </reaction>
    <physiologicalReaction direction="left-to-right" evidence="20">
        <dbReference type="Rhea" id="RHEA:54461"/>
    </physiologicalReaction>
</comment>
<evidence type="ECO:0000256" key="13">
    <source>
        <dbReference type="ARBA" id="ARBA00047611"/>
    </source>
</evidence>
<keyword evidence="10 33" id="KW-0472">Membrane</keyword>
<evidence type="ECO:0000256" key="16">
    <source>
        <dbReference type="ARBA" id="ARBA00050145"/>
    </source>
</evidence>
<gene>
    <name evidence="35" type="ORF">SPHA_5333</name>
</gene>
<keyword evidence="6" id="KW-0378">Hydrolase</keyword>
<evidence type="ECO:0000256" key="23">
    <source>
        <dbReference type="ARBA" id="ARBA00052087"/>
    </source>
</evidence>
<evidence type="ECO:0000256" key="11">
    <source>
        <dbReference type="ARBA" id="ARBA00023264"/>
    </source>
</evidence>
<dbReference type="PIRSF" id="PIRSF005211">
    <property type="entry name" value="Ab_hydro_YheT"/>
    <property type="match status" value="1"/>
</dbReference>
<dbReference type="GO" id="GO:0008126">
    <property type="term" value="F:acetylesterase activity"/>
    <property type="evidence" value="ECO:0007669"/>
    <property type="project" value="TreeGrafter"/>
</dbReference>
<comment type="catalytic activity">
    <reaction evidence="17">
        <text>1-octadecanoyl-2-nonanoyl-sn-glycero-3-phosphocholine + H2O = nonanoate + 1-octadecanoyl-sn-glycero-3-phosphocholine + H(+)</text>
        <dbReference type="Rhea" id="RHEA:54472"/>
        <dbReference type="ChEBI" id="CHEBI:15377"/>
        <dbReference type="ChEBI" id="CHEBI:15378"/>
        <dbReference type="ChEBI" id="CHEBI:32361"/>
        <dbReference type="ChEBI" id="CHEBI:73858"/>
        <dbReference type="ChEBI" id="CHEBI:138214"/>
    </reaction>
    <physiologicalReaction direction="left-to-right" evidence="17">
        <dbReference type="Rhea" id="RHEA:54473"/>
    </physiologicalReaction>
</comment>
<dbReference type="OrthoDB" id="247542at2759"/>
<evidence type="ECO:0000256" key="25">
    <source>
        <dbReference type="ARBA" id="ARBA00052588"/>
    </source>
</evidence>
<evidence type="ECO:0000256" key="19">
    <source>
        <dbReference type="ARBA" id="ARBA00050276"/>
    </source>
</evidence>
<keyword evidence="5 33" id="KW-0812">Transmembrane</keyword>
<dbReference type="Gene3D" id="3.40.50.1820">
    <property type="entry name" value="alpha/beta hydrolase"/>
    <property type="match status" value="1"/>
</dbReference>
<comment type="catalytic activity">
    <reaction evidence="22">
        <text>1-tetradecanoyl-2-(9Z,12Z-octadecadienoyl)-sn-glycero-3-phosphocholine + H2O = 1-tetradecanoyl-sn-glycero-3-phosphocholine + (9Z,12Z)-octadecadienoate + H(+)</text>
        <dbReference type="Rhea" id="RHEA:54392"/>
        <dbReference type="ChEBI" id="CHEBI:15377"/>
        <dbReference type="ChEBI" id="CHEBI:15378"/>
        <dbReference type="ChEBI" id="CHEBI:30245"/>
        <dbReference type="ChEBI" id="CHEBI:64489"/>
        <dbReference type="ChEBI" id="CHEBI:86094"/>
    </reaction>
    <physiologicalReaction direction="left-to-right" evidence="22">
        <dbReference type="Rhea" id="RHEA:54393"/>
    </physiologicalReaction>
</comment>
<dbReference type="GO" id="GO:0016020">
    <property type="term" value="C:membrane"/>
    <property type="evidence" value="ECO:0007669"/>
    <property type="project" value="UniProtKB-SubCell"/>
</dbReference>
<comment type="catalytic activity">
    <reaction evidence="26">
        <text>1-octadecanoyl-2-octanoyl-sn-glycero-3-phosphocholine + H2O = 1-octadecanoyl-sn-glycero-3-phosphocholine + octanoate + H(+)</text>
        <dbReference type="Rhea" id="RHEA:54468"/>
        <dbReference type="ChEBI" id="CHEBI:15377"/>
        <dbReference type="ChEBI" id="CHEBI:15378"/>
        <dbReference type="ChEBI" id="CHEBI:25646"/>
        <dbReference type="ChEBI" id="CHEBI:73858"/>
        <dbReference type="ChEBI" id="CHEBI:138213"/>
    </reaction>
    <physiologicalReaction direction="left-to-right" evidence="26">
        <dbReference type="Rhea" id="RHEA:54469"/>
    </physiologicalReaction>
</comment>
<keyword evidence="7" id="KW-0735">Signal-anchor</keyword>
<evidence type="ECO:0000256" key="26">
    <source>
        <dbReference type="ARBA" id="ARBA00052747"/>
    </source>
</evidence>
<dbReference type="GO" id="GO:0051792">
    <property type="term" value="P:medium-chain fatty acid biosynthetic process"/>
    <property type="evidence" value="ECO:0007669"/>
    <property type="project" value="TreeGrafter"/>
</dbReference>
<keyword evidence="9" id="KW-0443">Lipid metabolism</keyword>
<dbReference type="PANTHER" id="PTHR10794">
    <property type="entry name" value="ABHYDROLASE DOMAIN-CONTAINING PROTEIN"/>
    <property type="match status" value="1"/>
</dbReference>
<comment type="catalytic activity">
    <reaction evidence="25">
        <text>1-octadecanoyl-2-hexanoyl-sn-glycero-3-phosphocholine + H2O = hexanoate + 1-octadecanoyl-sn-glycero-3-phosphocholine + H(+)</text>
        <dbReference type="Rhea" id="RHEA:54464"/>
        <dbReference type="ChEBI" id="CHEBI:15377"/>
        <dbReference type="ChEBI" id="CHEBI:15378"/>
        <dbReference type="ChEBI" id="CHEBI:17120"/>
        <dbReference type="ChEBI" id="CHEBI:73858"/>
        <dbReference type="ChEBI" id="CHEBI:138212"/>
    </reaction>
    <physiologicalReaction direction="left-to-right" evidence="25">
        <dbReference type="Rhea" id="RHEA:54465"/>
    </physiologicalReaction>
</comment>
<accession>A0A812AVU3</accession>
<feature type="active site" description="Charge relay system" evidence="32">
    <location>
        <position position="399"/>
    </location>
</feature>
<evidence type="ECO:0000256" key="22">
    <source>
        <dbReference type="ARBA" id="ARBA00051705"/>
    </source>
</evidence>
<comment type="catalytic activity">
    <reaction evidence="12">
        <text>a 1,2-diacyl-sn-glycero-3-phosphocholine + H2O = a 1-acyl-sn-glycero-3-phosphocholine + a fatty acid + H(+)</text>
        <dbReference type="Rhea" id="RHEA:15801"/>
        <dbReference type="ChEBI" id="CHEBI:15377"/>
        <dbReference type="ChEBI" id="CHEBI:15378"/>
        <dbReference type="ChEBI" id="CHEBI:28868"/>
        <dbReference type="ChEBI" id="CHEBI:57643"/>
        <dbReference type="ChEBI" id="CHEBI:58168"/>
        <dbReference type="EC" id="3.1.1.4"/>
    </reaction>
    <physiologicalReaction direction="left-to-right" evidence="12">
        <dbReference type="Rhea" id="RHEA:15802"/>
    </physiologicalReaction>
</comment>
<comment type="catalytic activity">
    <reaction evidence="27">
        <text>1-hexadecanoyl-2-nonadioyl-sn-glycero-3-phosphocholine + H2O = nonanedioate + 1-hexadecanoyl-sn-glycero-3-phosphocholine + H(+)</text>
        <dbReference type="Rhea" id="RHEA:41388"/>
        <dbReference type="ChEBI" id="CHEBI:15377"/>
        <dbReference type="ChEBI" id="CHEBI:15378"/>
        <dbReference type="ChEBI" id="CHEBI:72998"/>
        <dbReference type="ChEBI" id="CHEBI:78207"/>
        <dbReference type="ChEBI" id="CHEBI:78208"/>
    </reaction>
    <physiologicalReaction direction="left-to-right" evidence="27">
        <dbReference type="Rhea" id="RHEA:41389"/>
    </physiologicalReaction>
</comment>
<keyword evidence="11" id="KW-1208">Phospholipid metabolism</keyword>
<feature type="domain" description="AB hydrolase-1" evidence="34">
    <location>
        <begin position="191"/>
        <end position="434"/>
    </location>
</feature>
<protein>
    <recommendedName>
        <fullName evidence="30">Phospholipase ABHD3</fullName>
        <ecNumber evidence="3">3.1.1.4</ecNumber>
    </recommendedName>
    <alternativeName>
        <fullName evidence="31">Abhydrolase domain-containing protein 3</fullName>
    </alternativeName>
</protein>
<evidence type="ECO:0000256" key="4">
    <source>
        <dbReference type="ARBA" id="ARBA00022487"/>
    </source>
</evidence>
<dbReference type="PANTHER" id="PTHR10794:SF63">
    <property type="entry name" value="ALPHA_BETA HYDROLASE 1, ISOFORM A"/>
    <property type="match status" value="1"/>
</dbReference>
<evidence type="ECO:0000256" key="3">
    <source>
        <dbReference type="ARBA" id="ARBA00013278"/>
    </source>
</evidence>
<dbReference type="AlphaFoldDB" id="A0A812AVU3"/>
<feature type="transmembrane region" description="Helical" evidence="33">
    <location>
        <begin position="86"/>
        <end position="104"/>
    </location>
</feature>
<dbReference type="Proteomes" id="UP000597762">
    <property type="component" value="Unassembled WGS sequence"/>
</dbReference>
<comment type="subcellular location">
    <subcellularLocation>
        <location evidence="1">Membrane</location>
        <topology evidence="1">Single-pass type II membrane protein</topology>
    </subcellularLocation>
</comment>
<evidence type="ECO:0000256" key="21">
    <source>
        <dbReference type="ARBA" id="ARBA00051164"/>
    </source>
</evidence>
<evidence type="ECO:0000256" key="1">
    <source>
        <dbReference type="ARBA" id="ARBA00004606"/>
    </source>
</evidence>
<dbReference type="SUPFAM" id="SSF53474">
    <property type="entry name" value="alpha/beta-Hydrolases"/>
    <property type="match status" value="1"/>
</dbReference>
<keyword evidence="4" id="KW-0719">Serine esterase</keyword>
<dbReference type="GO" id="GO:0006650">
    <property type="term" value="P:glycerophospholipid metabolic process"/>
    <property type="evidence" value="ECO:0007669"/>
    <property type="project" value="UniProtKB-ARBA"/>
</dbReference>
<feature type="active site" description="Charge relay system" evidence="32">
    <location>
        <position position="428"/>
    </location>
</feature>
<comment type="catalytic activity">
    <reaction evidence="21">
        <text>1-tetradecanoyl-2-(5Z,8Z,11Z,14Z-eicosatetraenoyl)-sn-glycero-3-phosphocholine + H2O = 2-(5Z,8Z,11Z,14Z)-eicosatetraenoyl-sn-glycero-3-phosphocholine + tetradecanoate + H(+)</text>
        <dbReference type="Rhea" id="RHEA:54396"/>
        <dbReference type="ChEBI" id="CHEBI:15377"/>
        <dbReference type="ChEBI" id="CHEBI:15378"/>
        <dbReference type="ChEBI" id="CHEBI:30807"/>
        <dbReference type="ChEBI" id="CHEBI:76079"/>
        <dbReference type="ChEBI" id="CHEBI:86102"/>
    </reaction>
    <physiologicalReaction direction="left-to-right" evidence="21">
        <dbReference type="Rhea" id="RHEA:54397"/>
    </physiologicalReaction>
</comment>
<evidence type="ECO:0000256" key="17">
    <source>
        <dbReference type="ARBA" id="ARBA00050182"/>
    </source>
</evidence>
<evidence type="ECO:0000256" key="14">
    <source>
        <dbReference type="ARBA" id="ARBA00048288"/>
    </source>
</evidence>
<dbReference type="InterPro" id="IPR029058">
    <property type="entry name" value="AB_hydrolase_fold"/>
</dbReference>
<keyword evidence="8 33" id="KW-1133">Transmembrane helix</keyword>
<evidence type="ECO:0000256" key="29">
    <source>
        <dbReference type="ARBA" id="ARBA00059841"/>
    </source>
</evidence>
<evidence type="ECO:0000256" key="6">
    <source>
        <dbReference type="ARBA" id="ARBA00022801"/>
    </source>
</evidence>
<dbReference type="EC" id="3.1.1.4" evidence="3"/>